<evidence type="ECO:0000313" key="2">
    <source>
        <dbReference type="Proteomes" id="UP001500751"/>
    </source>
</evidence>
<name>A0ABN2UP21_9ACTN</name>
<keyword evidence="2" id="KW-1185">Reference proteome</keyword>
<comment type="caution">
    <text evidence="1">The sequence shown here is derived from an EMBL/GenBank/DDBJ whole genome shotgun (WGS) entry which is preliminary data.</text>
</comment>
<dbReference type="EMBL" id="BAAAQN010000030">
    <property type="protein sequence ID" value="GAA2040792.1"/>
    <property type="molecule type" value="Genomic_DNA"/>
</dbReference>
<dbReference type="Proteomes" id="UP001500751">
    <property type="component" value="Unassembled WGS sequence"/>
</dbReference>
<protein>
    <submittedName>
        <fullName evidence="1">Uncharacterized protein</fullName>
    </submittedName>
</protein>
<sequence>MRAPIVEGGLYGWRAVCAGGSGRVTNWIVTRYHARPTAPRPSLYETVSFRTRTVLLYETVSYTTLKGLRHGSRAEA</sequence>
<proteinExistence type="predicted"/>
<accession>A0ABN2UP21</accession>
<evidence type="ECO:0000313" key="1">
    <source>
        <dbReference type="EMBL" id="GAA2040792.1"/>
    </source>
</evidence>
<gene>
    <name evidence="1" type="ORF">GCM10009839_48760</name>
</gene>
<organism evidence="1 2">
    <name type="scientific">Catenulispora yoronensis</name>
    <dbReference type="NCBI Taxonomy" id="450799"/>
    <lineage>
        <taxon>Bacteria</taxon>
        <taxon>Bacillati</taxon>
        <taxon>Actinomycetota</taxon>
        <taxon>Actinomycetes</taxon>
        <taxon>Catenulisporales</taxon>
        <taxon>Catenulisporaceae</taxon>
        <taxon>Catenulispora</taxon>
    </lineage>
</organism>
<reference evidence="1 2" key="1">
    <citation type="journal article" date="2019" name="Int. J. Syst. Evol. Microbiol.">
        <title>The Global Catalogue of Microorganisms (GCM) 10K type strain sequencing project: providing services to taxonomists for standard genome sequencing and annotation.</title>
        <authorList>
            <consortium name="The Broad Institute Genomics Platform"/>
            <consortium name="The Broad Institute Genome Sequencing Center for Infectious Disease"/>
            <person name="Wu L."/>
            <person name="Ma J."/>
        </authorList>
    </citation>
    <scope>NUCLEOTIDE SEQUENCE [LARGE SCALE GENOMIC DNA]</scope>
    <source>
        <strain evidence="1 2">JCM 16014</strain>
    </source>
</reference>